<dbReference type="EMBL" id="JBHLUX010000038">
    <property type="protein sequence ID" value="MFC0471964.1"/>
    <property type="molecule type" value="Genomic_DNA"/>
</dbReference>
<dbReference type="InterPro" id="IPR008284">
    <property type="entry name" value="MoCF_biosynth_CS"/>
</dbReference>
<evidence type="ECO:0000256" key="6">
    <source>
        <dbReference type="PIRNR" id="PIRNR006443"/>
    </source>
</evidence>
<reference evidence="8 9" key="1">
    <citation type="submission" date="2024-09" db="EMBL/GenBank/DDBJ databases">
        <authorList>
            <person name="Sun Q."/>
            <person name="Mori K."/>
        </authorList>
    </citation>
    <scope>NUCLEOTIDE SEQUENCE [LARGE SCALE GENOMIC DNA]</scope>
    <source>
        <strain evidence="8 9">NCAIM B.02610</strain>
    </source>
</reference>
<sequence>MSVIEHKKEAPKQVRCKIITVSDTRTQETDKSGMLIREFLVNQGHIIEDYEIARDEKIEISEALQKGIQAPEIDAILLNGGTGIADRDVTIETVKELLDKEIVGFGELFRMLSYTEDIGAAAMLSRAIAGVSNHTAVFAMPGSSGAVKLAMNKLISSELAHVIREIRKDLKK</sequence>
<comment type="pathway">
    <text evidence="2 6">Cofactor biosynthesis; molybdopterin biosynthesis.</text>
</comment>
<dbReference type="PANTHER" id="PTHR43232:SF2">
    <property type="entry name" value="MOLYBDENUM COFACTOR BIOSYNTHESIS PROTEIN B"/>
    <property type="match status" value="1"/>
</dbReference>
<evidence type="ECO:0000256" key="1">
    <source>
        <dbReference type="ARBA" id="ARBA00003487"/>
    </source>
</evidence>
<name>A0ABV6KF88_9BACI</name>
<comment type="function">
    <text evidence="1 6">May be involved in the biosynthesis of molybdopterin.</text>
</comment>
<dbReference type="RefSeq" id="WP_335961152.1">
    <property type="nucleotide sequence ID" value="NZ_JAXBLX010000014.1"/>
</dbReference>
<dbReference type="Gene3D" id="3.40.980.10">
    <property type="entry name" value="MoaB/Mog-like domain"/>
    <property type="match status" value="1"/>
</dbReference>
<comment type="caution">
    <text evidence="8">The sequence shown here is derived from an EMBL/GenBank/DDBJ whole genome shotgun (WGS) entry which is preliminary data.</text>
</comment>
<dbReference type="NCBIfam" id="TIGR00177">
    <property type="entry name" value="molyb_syn"/>
    <property type="match status" value="1"/>
</dbReference>
<evidence type="ECO:0000313" key="9">
    <source>
        <dbReference type="Proteomes" id="UP001589838"/>
    </source>
</evidence>
<dbReference type="InterPro" id="IPR012245">
    <property type="entry name" value="MoaB"/>
</dbReference>
<gene>
    <name evidence="8" type="ORF">ACFFHM_16040</name>
</gene>
<dbReference type="InterPro" id="IPR036425">
    <property type="entry name" value="MoaB/Mog-like_dom_sf"/>
</dbReference>
<organism evidence="8 9">
    <name type="scientific">Halalkalibacter kiskunsagensis</name>
    <dbReference type="NCBI Taxonomy" id="1548599"/>
    <lineage>
        <taxon>Bacteria</taxon>
        <taxon>Bacillati</taxon>
        <taxon>Bacillota</taxon>
        <taxon>Bacilli</taxon>
        <taxon>Bacillales</taxon>
        <taxon>Bacillaceae</taxon>
        <taxon>Halalkalibacter</taxon>
    </lineage>
</organism>
<evidence type="ECO:0000256" key="3">
    <source>
        <dbReference type="ARBA" id="ARBA00006112"/>
    </source>
</evidence>
<comment type="similarity">
    <text evidence="3 6">Belongs to the MoaB/Mog family.</text>
</comment>
<dbReference type="InterPro" id="IPR001453">
    <property type="entry name" value="MoaB/Mog_dom"/>
</dbReference>
<evidence type="ECO:0000259" key="7">
    <source>
        <dbReference type="SMART" id="SM00852"/>
    </source>
</evidence>
<accession>A0ABV6KF88</accession>
<evidence type="ECO:0000256" key="5">
    <source>
        <dbReference type="ARBA" id="ARBA00023150"/>
    </source>
</evidence>
<evidence type="ECO:0000256" key="4">
    <source>
        <dbReference type="ARBA" id="ARBA00015262"/>
    </source>
</evidence>
<dbReference type="PIRSF" id="PIRSF006443">
    <property type="entry name" value="MoaB"/>
    <property type="match status" value="1"/>
</dbReference>
<dbReference type="Proteomes" id="UP001589838">
    <property type="component" value="Unassembled WGS sequence"/>
</dbReference>
<proteinExistence type="inferred from homology"/>
<dbReference type="Pfam" id="PF00994">
    <property type="entry name" value="MoCF_biosynth"/>
    <property type="match status" value="1"/>
</dbReference>
<keyword evidence="5 6" id="KW-0501">Molybdenum cofactor biosynthesis</keyword>
<protein>
    <recommendedName>
        <fullName evidence="4 6">Molybdenum cofactor biosynthesis protein B</fullName>
    </recommendedName>
</protein>
<evidence type="ECO:0000313" key="8">
    <source>
        <dbReference type="EMBL" id="MFC0471964.1"/>
    </source>
</evidence>
<dbReference type="PANTHER" id="PTHR43232">
    <property type="entry name" value="MOLYBDENUM COFACTOR BIOSYNTHESIS PROTEIN B"/>
    <property type="match status" value="1"/>
</dbReference>
<dbReference type="CDD" id="cd00886">
    <property type="entry name" value="MogA_MoaB"/>
    <property type="match status" value="1"/>
</dbReference>
<dbReference type="SUPFAM" id="SSF53218">
    <property type="entry name" value="Molybdenum cofactor biosynthesis proteins"/>
    <property type="match status" value="1"/>
</dbReference>
<feature type="domain" description="MoaB/Mog" evidence="7">
    <location>
        <begin position="17"/>
        <end position="162"/>
    </location>
</feature>
<dbReference type="SMART" id="SM00852">
    <property type="entry name" value="MoCF_biosynth"/>
    <property type="match status" value="1"/>
</dbReference>
<dbReference type="PROSITE" id="PS01078">
    <property type="entry name" value="MOCF_BIOSYNTHESIS_1"/>
    <property type="match status" value="1"/>
</dbReference>
<evidence type="ECO:0000256" key="2">
    <source>
        <dbReference type="ARBA" id="ARBA00005046"/>
    </source>
</evidence>
<keyword evidence="9" id="KW-1185">Reference proteome</keyword>